<protein>
    <recommendedName>
        <fullName evidence="11">ATP synthase complex subunit 8</fullName>
    </recommendedName>
</protein>
<proteinExistence type="inferred from homology"/>
<evidence type="ECO:0000256" key="10">
    <source>
        <dbReference type="ARBA" id="ARBA00023136"/>
    </source>
</evidence>
<evidence type="ECO:0000256" key="9">
    <source>
        <dbReference type="ARBA" id="ARBA00023128"/>
    </source>
</evidence>
<evidence type="ECO:0000256" key="6">
    <source>
        <dbReference type="ARBA" id="ARBA00022781"/>
    </source>
</evidence>
<evidence type="ECO:0000256" key="11">
    <source>
        <dbReference type="RuleBase" id="RU003661"/>
    </source>
</evidence>
<evidence type="ECO:0000313" key="13">
    <source>
        <dbReference type="EMBL" id="AGG84295.1"/>
    </source>
</evidence>
<evidence type="ECO:0000256" key="5">
    <source>
        <dbReference type="ARBA" id="ARBA00022692"/>
    </source>
</evidence>
<dbReference type="GO" id="GO:0031966">
    <property type="term" value="C:mitochondrial membrane"/>
    <property type="evidence" value="ECO:0007669"/>
    <property type="project" value="UniProtKB-SubCell"/>
</dbReference>
<dbReference type="Pfam" id="PF00895">
    <property type="entry name" value="ATP-synt_8"/>
    <property type="match status" value="1"/>
</dbReference>
<keyword evidence="8 11" id="KW-0406">Ion transport</keyword>
<keyword evidence="5 11" id="KW-0812">Transmembrane</keyword>
<dbReference type="GO" id="GO:0015986">
    <property type="term" value="P:proton motive force-driven ATP synthesis"/>
    <property type="evidence" value="ECO:0007669"/>
    <property type="project" value="InterPro"/>
</dbReference>
<organism evidence="13">
    <name type="scientific">Heliocidaris crassispina</name>
    <name type="common">Sea urchin</name>
    <name type="synonym">Anthocidaris crassispina</name>
    <dbReference type="NCBI Taxonomy" id="1043166"/>
    <lineage>
        <taxon>Eukaryota</taxon>
        <taxon>Metazoa</taxon>
        <taxon>Echinodermata</taxon>
        <taxon>Eleutherozoa</taxon>
        <taxon>Echinozoa</taxon>
        <taxon>Echinoidea</taxon>
        <taxon>Euechinoidea</taxon>
        <taxon>Echinacea</taxon>
        <taxon>Camarodonta</taxon>
        <taxon>Echinidea</taxon>
        <taxon>Echinometridae</taxon>
        <taxon>Heliocidaris</taxon>
    </lineage>
</organism>
<sequence>MPQLDFAWWVVNFFIIWISVLTVLTLLLNSTPSQNINQSSSLNIKKESTTWQWL</sequence>
<evidence type="ECO:0000256" key="12">
    <source>
        <dbReference type="SAM" id="Phobius"/>
    </source>
</evidence>
<dbReference type="EMBL" id="KC479025">
    <property type="protein sequence ID" value="AGG84295.1"/>
    <property type="molecule type" value="Genomic_DNA"/>
</dbReference>
<dbReference type="GO" id="GO:0045259">
    <property type="term" value="C:proton-transporting ATP synthase complex"/>
    <property type="evidence" value="ECO:0007669"/>
    <property type="project" value="UniProtKB-KW"/>
</dbReference>
<name>W8CLE9_HELCR</name>
<keyword evidence="3 11" id="KW-0813">Transport</keyword>
<evidence type="ECO:0000256" key="8">
    <source>
        <dbReference type="ARBA" id="ARBA00023065"/>
    </source>
</evidence>
<reference evidence="13" key="1">
    <citation type="submission" date="2013-01" db="EMBL/GenBank/DDBJ databases">
        <title>Molecular phylogeny and mitochodrial DNA sequence evolution of Strongylocentrotidae, Echinoida.</title>
        <authorList>
            <person name="Jung G."/>
            <person name="Lee Y.-H."/>
        </authorList>
    </citation>
    <scope>NUCLEOTIDE SEQUENCE</scope>
    <source>
        <tissue evidence="13">Gonad</tissue>
    </source>
</reference>
<comment type="similarity">
    <text evidence="2 11">Belongs to the ATPase protein 8 family.</text>
</comment>
<dbReference type="InterPro" id="IPR001421">
    <property type="entry name" value="ATP8_metazoa"/>
</dbReference>
<evidence type="ECO:0000256" key="3">
    <source>
        <dbReference type="ARBA" id="ARBA00022448"/>
    </source>
</evidence>
<evidence type="ECO:0000256" key="4">
    <source>
        <dbReference type="ARBA" id="ARBA00022547"/>
    </source>
</evidence>
<keyword evidence="10 12" id="KW-0472">Membrane</keyword>
<evidence type="ECO:0000256" key="1">
    <source>
        <dbReference type="ARBA" id="ARBA00004304"/>
    </source>
</evidence>
<evidence type="ECO:0000256" key="2">
    <source>
        <dbReference type="ARBA" id="ARBA00008892"/>
    </source>
</evidence>
<dbReference type="RefSeq" id="YP_009019302.1">
    <property type="nucleotide sequence ID" value="NC_023774.1"/>
</dbReference>
<dbReference type="GO" id="GO:0015078">
    <property type="term" value="F:proton transmembrane transporter activity"/>
    <property type="evidence" value="ECO:0007669"/>
    <property type="project" value="InterPro"/>
</dbReference>
<keyword evidence="9 11" id="KW-0496">Mitochondrion</keyword>
<dbReference type="AlphaFoldDB" id="W8CLE9"/>
<feature type="transmembrane region" description="Helical" evidence="12">
    <location>
        <begin position="6"/>
        <end position="28"/>
    </location>
</feature>
<geneLocation type="mitochondrion" evidence="13"/>
<gene>
    <name evidence="13" type="primary">ATP8</name>
</gene>
<dbReference type="GeneID" id="18667104"/>
<keyword evidence="7 12" id="KW-1133">Transmembrane helix</keyword>
<evidence type="ECO:0000256" key="7">
    <source>
        <dbReference type="ARBA" id="ARBA00022989"/>
    </source>
</evidence>
<accession>W8CLE9</accession>
<keyword evidence="6 11" id="KW-0375">Hydrogen ion transport</keyword>
<dbReference type="CTD" id="4509"/>
<keyword evidence="4 11" id="KW-0138">CF(0)</keyword>
<comment type="subcellular location">
    <subcellularLocation>
        <location evidence="1 11">Mitochondrion membrane</location>
        <topology evidence="1 11">Single-pass membrane protein</topology>
    </subcellularLocation>
</comment>